<dbReference type="AlphaFoldDB" id="A0A9D1LLC6"/>
<feature type="region of interest" description="Disordered" evidence="4">
    <location>
        <begin position="25"/>
        <end position="47"/>
    </location>
</feature>
<feature type="compositionally biased region" description="Low complexity" evidence="4">
    <location>
        <begin position="25"/>
        <end position="35"/>
    </location>
</feature>
<evidence type="ECO:0000256" key="1">
    <source>
        <dbReference type="ARBA" id="ARBA00005695"/>
    </source>
</evidence>
<dbReference type="Proteomes" id="UP000824073">
    <property type="component" value="Unassembled WGS sequence"/>
</dbReference>
<dbReference type="CDD" id="cd00995">
    <property type="entry name" value="PBP2_NikA_DppA_OppA_like"/>
    <property type="match status" value="1"/>
</dbReference>
<dbReference type="Gene3D" id="3.90.76.10">
    <property type="entry name" value="Dipeptide-binding Protein, Domain 1"/>
    <property type="match status" value="1"/>
</dbReference>
<accession>A0A9D1LLC6</accession>
<evidence type="ECO:0000313" key="7">
    <source>
        <dbReference type="EMBL" id="HIU42987.1"/>
    </source>
</evidence>
<dbReference type="SUPFAM" id="SSF53850">
    <property type="entry name" value="Periplasmic binding protein-like II"/>
    <property type="match status" value="1"/>
</dbReference>
<dbReference type="PANTHER" id="PTHR30290:SF9">
    <property type="entry name" value="OLIGOPEPTIDE-BINDING PROTEIN APPA"/>
    <property type="match status" value="1"/>
</dbReference>
<protein>
    <submittedName>
        <fullName evidence="7">ABC transporter substrate-binding protein</fullName>
    </submittedName>
</protein>
<dbReference type="InterPro" id="IPR039424">
    <property type="entry name" value="SBP_5"/>
</dbReference>
<dbReference type="Pfam" id="PF00496">
    <property type="entry name" value="SBP_bac_5"/>
    <property type="match status" value="1"/>
</dbReference>
<sequence>MKKTALLLVLCMVLSAALFGCSDTGTTEGDSTTPPASDNNENTDEQTPARTDLNLALTETPGTFDPHYTSLAVEQTILKQVYEPLIRIVGDGEEFPVLATDYTISEDGLAYTFNIREGVTFQNGDELTASDVVFSFERAKASAYLYTATEAISSIEAPDDHTVVITLSRVYAPFPQYLEQVYIISEDYYNEVGEDTFAAEPCGTGPYTLADYQTAVSATMEAYPDYWGGEAAIKTLNFKVISDTSTTLIAFEAGELDCIGVPPANWADIEASGKYSTQIVSGVNVGFMMMNHEVEPFNDKLVRQAISHAINRDDVCLMAMDGMAVPAYMLPNPDQVTGATEDTVMLEYDPEKAMELLAQAGFPDGFDAGPIKVTSGLVEKVAQVVQSNLAAVGIDSTIEIVELTAYSTDLTNGNYGLGITAATIGYDFSMYSIAYTSSAIGSFNFARYQNPEVDSLFSEALSTVDSEARNAVYKQILDIIQDDAVYVPIFYPATGSAANPNLNYNLDRGNVYYDWSWK</sequence>
<dbReference type="PROSITE" id="PS51257">
    <property type="entry name" value="PROKAR_LIPOPROTEIN"/>
    <property type="match status" value="1"/>
</dbReference>
<dbReference type="EMBL" id="DVMR01000016">
    <property type="protein sequence ID" value="HIU42987.1"/>
    <property type="molecule type" value="Genomic_DNA"/>
</dbReference>
<comment type="caution">
    <text evidence="7">The sequence shown here is derived from an EMBL/GenBank/DDBJ whole genome shotgun (WGS) entry which is preliminary data.</text>
</comment>
<dbReference type="GO" id="GO:0042597">
    <property type="term" value="C:periplasmic space"/>
    <property type="evidence" value="ECO:0007669"/>
    <property type="project" value="UniProtKB-ARBA"/>
</dbReference>
<evidence type="ECO:0000256" key="4">
    <source>
        <dbReference type="SAM" id="MobiDB-lite"/>
    </source>
</evidence>
<feature type="compositionally biased region" description="Polar residues" evidence="4">
    <location>
        <begin position="36"/>
        <end position="47"/>
    </location>
</feature>
<dbReference type="GO" id="GO:0015833">
    <property type="term" value="P:peptide transport"/>
    <property type="evidence" value="ECO:0007669"/>
    <property type="project" value="TreeGrafter"/>
</dbReference>
<gene>
    <name evidence="7" type="ORF">IAB67_01675</name>
</gene>
<dbReference type="InterPro" id="IPR000914">
    <property type="entry name" value="SBP_5_dom"/>
</dbReference>
<dbReference type="Gene3D" id="3.40.190.10">
    <property type="entry name" value="Periplasmic binding protein-like II"/>
    <property type="match status" value="1"/>
</dbReference>
<comment type="similarity">
    <text evidence="1">Belongs to the bacterial solute-binding protein 5 family.</text>
</comment>
<evidence type="ECO:0000256" key="3">
    <source>
        <dbReference type="ARBA" id="ARBA00022729"/>
    </source>
</evidence>
<evidence type="ECO:0000313" key="8">
    <source>
        <dbReference type="Proteomes" id="UP000824073"/>
    </source>
</evidence>
<feature type="chain" id="PRO_5038648612" evidence="5">
    <location>
        <begin position="23"/>
        <end position="518"/>
    </location>
</feature>
<reference evidence="7" key="1">
    <citation type="submission" date="2020-10" db="EMBL/GenBank/DDBJ databases">
        <authorList>
            <person name="Gilroy R."/>
        </authorList>
    </citation>
    <scope>NUCLEOTIDE SEQUENCE</scope>
    <source>
        <strain evidence="7">CHK191-8634</strain>
    </source>
</reference>
<reference evidence="7" key="2">
    <citation type="journal article" date="2021" name="PeerJ">
        <title>Extensive microbial diversity within the chicken gut microbiome revealed by metagenomics and culture.</title>
        <authorList>
            <person name="Gilroy R."/>
            <person name="Ravi A."/>
            <person name="Getino M."/>
            <person name="Pursley I."/>
            <person name="Horton D.L."/>
            <person name="Alikhan N.F."/>
            <person name="Baker D."/>
            <person name="Gharbi K."/>
            <person name="Hall N."/>
            <person name="Watson M."/>
            <person name="Adriaenssens E.M."/>
            <person name="Foster-Nyarko E."/>
            <person name="Jarju S."/>
            <person name="Secka A."/>
            <person name="Antonio M."/>
            <person name="Oren A."/>
            <person name="Chaudhuri R.R."/>
            <person name="La Ragione R."/>
            <person name="Hildebrand F."/>
            <person name="Pallen M.J."/>
        </authorList>
    </citation>
    <scope>NUCLEOTIDE SEQUENCE</scope>
    <source>
        <strain evidence="7">CHK191-8634</strain>
    </source>
</reference>
<evidence type="ECO:0000256" key="5">
    <source>
        <dbReference type="SAM" id="SignalP"/>
    </source>
</evidence>
<dbReference type="PIRSF" id="PIRSF002741">
    <property type="entry name" value="MppA"/>
    <property type="match status" value="1"/>
</dbReference>
<feature type="domain" description="Solute-binding protein family 5" evidence="6">
    <location>
        <begin position="96"/>
        <end position="435"/>
    </location>
</feature>
<dbReference type="GO" id="GO:1904680">
    <property type="term" value="F:peptide transmembrane transporter activity"/>
    <property type="evidence" value="ECO:0007669"/>
    <property type="project" value="TreeGrafter"/>
</dbReference>
<keyword evidence="2" id="KW-0813">Transport</keyword>
<dbReference type="InterPro" id="IPR030678">
    <property type="entry name" value="Peptide/Ni-bd"/>
</dbReference>
<evidence type="ECO:0000259" key="6">
    <source>
        <dbReference type="Pfam" id="PF00496"/>
    </source>
</evidence>
<dbReference type="Gene3D" id="3.10.105.10">
    <property type="entry name" value="Dipeptide-binding Protein, Domain 3"/>
    <property type="match status" value="1"/>
</dbReference>
<feature type="signal peptide" evidence="5">
    <location>
        <begin position="1"/>
        <end position="22"/>
    </location>
</feature>
<keyword evidence="3 5" id="KW-0732">Signal</keyword>
<dbReference type="PANTHER" id="PTHR30290">
    <property type="entry name" value="PERIPLASMIC BINDING COMPONENT OF ABC TRANSPORTER"/>
    <property type="match status" value="1"/>
</dbReference>
<name>A0A9D1LLC6_9CLOT</name>
<evidence type="ECO:0000256" key="2">
    <source>
        <dbReference type="ARBA" id="ARBA00022448"/>
    </source>
</evidence>
<organism evidence="7 8">
    <name type="scientific">Candidatus Ventrousia excrementavium</name>
    <dbReference type="NCBI Taxonomy" id="2840961"/>
    <lineage>
        <taxon>Bacteria</taxon>
        <taxon>Bacillati</taxon>
        <taxon>Bacillota</taxon>
        <taxon>Clostridia</taxon>
        <taxon>Eubacteriales</taxon>
        <taxon>Clostridiaceae</taxon>
        <taxon>Clostridiaceae incertae sedis</taxon>
        <taxon>Candidatus Ventrousia</taxon>
    </lineage>
</organism>
<proteinExistence type="inferred from homology"/>
<dbReference type="GO" id="GO:0043190">
    <property type="term" value="C:ATP-binding cassette (ABC) transporter complex"/>
    <property type="evidence" value="ECO:0007669"/>
    <property type="project" value="InterPro"/>
</dbReference>